<evidence type="ECO:0000256" key="1">
    <source>
        <dbReference type="ARBA" id="ARBA00022729"/>
    </source>
</evidence>
<evidence type="ECO:0000313" key="9">
    <source>
        <dbReference type="Proteomes" id="UP000535937"/>
    </source>
</evidence>
<dbReference type="GO" id="GO:0030001">
    <property type="term" value="P:metal ion transport"/>
    <property type="evidence" value="ECO:0007669"/>
    <property type="project" value="TreeGrafter"/>
</dbReference>
<keyword evidence="9" id="KW-1185">Reference proteome</keyword>
<proteinExistence type="predicted"/>
<dbReference type="SUPFAM" id="SSF49313">
    <property type="entry name" value="Cadherin-like"/>
    <property type="match status" value="1"/>
</dbReference>
<keyword evidence="4" id="KW-0406">Ion transport</keyword>
<keyword evidence="3" id="KW-0106">Calcium</keyword>
<keyword evidence="2" id="KW-0677">Repeat</keyword>
<dbReference type="Pfam" id="PF03160">
    <property type="entry name" value="Calx-beta"/>
    <property type="match status" value="2"/>
</dbReference>
<dbReference type="PANTHER" id="PTHR11878">
    <property type="entry name" value="SODIUM/CALCIUM EXCHANGER"/>
    <property type="match status" value="1"/>
</dbReference>
<sequence length="1887" mass="206016">MSIKKLKMIAALLAGGVFAGLSLANTAHADSGESVITDNIVEINETISPEGFKHPGIRFTKESLENLRTQVIAGQEPWASYYEGMRRRWWASLNYGPRNHNGNGYPAHDVISHNGLVAGFIDDAQAALMHSIQYVVTGDERHRAKAMYIVGVYSNMNPNGVEYFADVHIKMGQPIYHMTAAAEILRATSTTDPELEWTEELTYKYVNNFLQPQMDAYIRNNRYFMNQYSYALAGNVAAAIFADDRAAYEEAVEWTTVGSTAENQGWVGSIERVFRLMTHNDETGEPLDDPYVQLAEMGRDQPHAIGNVDTLFIISQIISSQGTKVDPVAGTISTADNAVDPVHFSDDALRKAFIEFIKYNVGYDIRWTPIANDISSDGTINSIYKTVNAQGRGRLSGNVYRALYYYFKYSAGYDLSEGENRYIQLAYDANHQAGWQSIRRGDYWGPREHVYNSEFWAHLPASVADTSVPPRGEPRETLDEPPAWGPGHLTEFELREIVLDGSAEEVFEEDLGYLRVQANPFEPTNFTLWGGRYSSGVNTLRVRTDGPARVEFSHGHTKAPASSLYLPDTGGEWRYVPVDTSRQSIGGSSGLKFFRIFGEEGSVTVDFDHLNRDEAVTAAAPQFNSLSTEVVSYAGGAFERDFGVTAGTTDVVYSLAGEVPASASIDPLTGQFHFAPGAGQSGEYRLQVVAENDTYKTSHAVTITVGTSAEDAVDLIAAALDTDKRYVSATRLAFYAAKAVVQSAILTMAPAAEIDAALTEFLATSKQLQELNPVIAEDAAKDDLGLEPDGVRLNYPKMVAWSNTWLGHLVDGDPGTFNSRWGDPSVTMDFGANFRIRATALHIQARGGFPERLQDGRLEGSHDGENWVRLTDSAVYGGEMQRLAVYPEYQNTMFRYLRVISPHCACGVFDIGEMYLFGERQEIVSDLATAPGRWFVGQTLEIPVAVTPPQDDPVEFSVDLPAGAVFDLDNGLITWTPTADQTGEQTLSITADYGFAQVEDNLSITISESANAVVDELLATLDAPESYSDSSWTMLARAEAEARDIAADPNMTVQQKLESIVLFEQAMELMEPKHTGDEIDTGRFAAILASHPQYGDPEIDESLAGLPAFDGTGAFVSLEASSGTWVQADFGEGNYVSLTRVRLTPRWDFGRRLNNAVIAGSNDGENWTTLARVPYNEYLNATWDNHVTTLEVSDATAYRYVRFFGHNGTHGNVAEIELFGTGDYVHDDLTLRYLQLKASTLDAAHWSDASWRQLQDMLAQVEAASGIYAVAEATAALDTALNSLIPASGNLSFDDVPGRWFVGESLEFSIFPEGMADAGMEVEAALPAGASFNPLTGQVSWTPGSDQVGDQSLEFDIGFDFSLLRIKKSLSVTVYTDGAAVVDEILATVGLPEQYTSFSLDMLARAESDVREIVENPEVNPYRKLSYLRLLEQAISLLEPFSDDIDVSGEATILASHHKWGNPSVDVTLSGLPAFDGTGSYVDLQSASGTWIQADFGEGRYVSLTRVRLTPRWNYGRRLNNAVIAGSNDGENWTTLVRVPYNHYLNATWDNKVTTLEVSDATTYRYVRFFGHNGSHGNVAKIELFGTHNFDYDDRTLPYLIAKAGILVENDWTADSWQYLMDVLAVAQAMIEEGGSDEALYADATAMLDEALNTLVPASSYLDFIVANVQASEADGSITLLVSRTGGTLGAVSADFATLAGSASAGEDFVDTNGTLTWGDGDMDPKAVVVSLVNDGYLEDEEDFTVKLENADNGVIGDSGEAQVTLIDDDSDALPGLSIADASLVEGDGKLPFAASMQFEVSLSGTARQPVKVLIRTQSGTAKNGRDFIPLGRVVHFAAGEKSKVVEVRVRPDDKREGDEQFTLEAKWAKGAEIQDGVGVGTILDDD</sequence>
<dbReference type="InterPro" id="IPR000421">
    <property type="entry name" value="FA58C"/>
</dbReference>
<evidence type="ECO:0000256" key="2">
    <source>
        <dbReference type="ARBA" id="ARBA00022737"/>
    </source>
</evidence>
<dbReference type="Gene3D" id="2.60.40.2030">
    <property type="match status" value="2"/>
</dbReference>
<accession>A0A7W4WBF9</accession>
<dbReference type="PANTHER" id="PTHR11878:SF65">
    <property type="entry name" value="NA_CA-EXCHANGE PROTEIN, ISOFORM G"/>
    <property type="match status" value="1"/>
</dbReference>
<dbReference type="Pfam" id="PF00754">
    <property type="entry name" value="F5_F8_type_C"/>
    <property type="match status" value="2"/>
</dbReference>
<evidence type="ECO:0000313" key="8">
    <source>
        <dbReference type="EMBL" id="MBB3061188.1"/>
    </source>
</evidence>
<evidence type="ECO:0000256" key="3">
    <source>
        <dbReference type="ARBA" id="ARBA00022837"/>
    </source>
</evidence>
<dbReference type="Pfam" id="PF05345">
    <property type="entry name" value="He_PIG"/>
    <property type="match status" value="1"/>
</dbReference>
<evidence type="ECO:0000256" key="4">
    <source>
        <dbReference type="ARBA" id="ARBA00023065"/>
    </source>
</evidence>
<feature type="region of interest" description="Disordered" evidence="5">
    <location>
        <begin position="466"/>
        <end position="485"/>
    </location>
</feature>
<dbReference type="EMBL" id="JACHWZ010000008">
    <property type="protein sequence ID" value="MBB3061188.1"/>
    <property type="molecule type" value="Genomic_DNA"/>
</dbReference>
<dbReference type="SUPFAM" id="SSF49785">
    <property type="entry name" value="Galactose-binding domain-like"/>
    <property type="match status" value="3"/>
</dbReference>
<gene>
    <name evidence="8" type="ORF">FHS09_002021</name>
</gene>
<comment type="caution">
    <text evidence="8">The sequence shown here is derived from an EMBL/GenBank/DDBJ whole genome shotgun (WGS) entry which is preliminary data.</text>
</comment>
<dbReference type="SUPFAM" id="SSF141072">
    <property type="entry name" value="CalX-like"/>
    <property type="match status" value="2"/>
</dbReference>
<dbReference type="InterPro" id="IPR015919">
    <property type="entry name" value="Cadherin-like_sf"/>
</dbReference>
<dbReference type="Gene3D" id="2.60.120.260">
    <property type="entry name" value="Galactose-binding domain-like"/>
    <property type="match status" value="3"/>
</dbReference>
<dbReference type="InterPro" id="IPR051171">
    <property type="entry name" value="CaCA"/>
</dbReference>
<dbReference type="InterPro" id="IPR008979">
    <property type="entry name" value="Galactose-bd-like_sf"/>
</dbReference>
<dbReference type="PROSITE" id="PS50022">
    <property type="entry name" value="FA58C_3"/>
    <property type="match status" value="2"/>
</dbReference>
<protein>
    <recommendedName>
        <fullName evidence="7">F5/8 type C domain-containing protein</fullName>
    </recommendedName>
</protein>
<dbReference type="InterPro" id="IPR038081">
    <property type="entry name" value="CalX-like_sf"/>
</dbReference>
<dbReference type="Gene3D" id="2.60.40.10">
    <property type="entry name" value="Immunoglobulins"/>
    <property type="match status" value="2"/>
</dbReference>
<keyword evidence="1 6" id="KW-0732">Signal</keyword>
<name>A0A7W4WBF9_9GAMM</name>
<feature type="domain" description="F5/8 type C" evidence="7">
    <location>
        <begin position="1430"/>
        <end position="1587"/>
    </location>
</feature>
<keyword evidence="4" id="KW-0813">Transport</keyword>
<evidence type="ECO:0000259" key="7">
    <source>
        <dbReference type="PROSITE" id="PS50022"/>
    </source>
</evidence>
<reference evidence="8 9" key="1">
    <citation type="submission" date="2020-08" db="EMBL/GenBank/DDBJ databases">
        <title>Genomic Encyclopedia of Type Strains, Phase III (KMG-III): the genomes of soil and plant-associated and newly described type strains.</title>
        <authorList>
            <person name="Whitman W."/>
        </authorList>
    </citation>
    <scope>NUCLEOTIDE SEQUENCE [LARGE SCALE GENOMIC DNA]</scope>
    <source>
        <strain evidence="8 9">CECT 8799</strain>
    </source>
</reference>
<evidence type="ECO:0000256" key="5">
    <source>
        <dbReference type="SAM" id="MobiDB-lite"/>
    </source>
</evidence>
<dbReference type="InterPro" id="IPR013783">
    <property type="entry name" value="Ig-like_fold"/>
</dbReference>
<dbReference type="SMART" id="SM00237">
    <property type="entry name" value="Calx_beta"/>
    <property type="match status" value="2"/>
</dbReference>
<organism evidence="8 9">
    <name type="scientific">Microbulbifer rhizosphaerae</name>
    <dbReference type="NCBI Taxonomy" id="1562603"/>
    <lineage>
        <taxon>Bacteria</taxon>
        <taxon>Pseudomonadati</taxon>
        <taxon>Pseudomonadota</taxon>
        <taxon>Gammaproteobacteria</taxon>
        <taxon>Cellvibrionales</taxon>
        <taxon>Microbulbiferaceae</taxon>
        <taxon>Microbulbifer</taxon>
    </lineage>
</organism>
<dbReference type="RefSeq" id="WP_183459352.1">
    <property type="nucleotide sequence ID" value="NZ_JACHWZ010000008.1"/>
</dbReference>
<dbReference type="Proteomes" id="UP000535937">
    <property type="component" value="Unassembled WGS sequence"/>
</dbReference>
<dbReference type="GO" id="GO:0007154">
    <property type="term" value="P:cell communication"/>
    <property type="evidence" value="ECO:0007669"/>
    <property type="project" value="InterPro"/>
</dbReference>
<feature type="chain" id="PRO_5030590053" description="F5/8 type C domain-containing protein" evidence="6">
    <location>
        <begin position="30"/>
        <end position="1887"/>
    </location>
</feature>
<dbReference type="GO" id="GO:0005509">
    <property type="term" value="F:calcium ion binding"/>
    <property type="evidence" value="ECO:0007669"/>
    <property type="project" value="InterPro"/>
</dbReference>
<feature type="domain" description="F5/8 type C" evidence="7">
    <location>
        <begin position="1069"/>
        <end position="1221"/>
    </location>
</feature>
<dbReference type="GO" id="GO:0016020">
    <property type="term" value="C:membrane"/>
    <property type="evidence" value="ECO:0007669"/>
    <property type="project" value="InterPro"/>
</dbReference>
<dbReference type="InterPro" id="IPR003644">
    <property type="entry name" value="Calx_beta"/>
</dbReference>
<feature type="signal peptide" evidence="6">
    <location>
        <begin position="1"/>
        <end position="29"/>
    </location>
</feature>
<evidence type="ECO:0000256" key="6">
    <source>
        <dbReference type="SAM" id="SignalP"/>
    </source>
</evidence>